<keyword evidence="3 5" id="KW-0540">Nuclease</keyword>
<evidence type="ECO:0000313" key="8">
    <source>
        <dbReference type="Proteomes" id="UP000319976"/>
    </source>
</evidence>
<proteinExistence type="inferred from homology"/>
<dbReference type="PANTHER" id="PTHR33317">
    <property type="entry name" value="POLYNUCLEOTIDYL TRANSFERASE, RIBONUCLEASE H-LIKE SUPERFAMILY PROTEIN"/>
    <property type="match status" value="1"/>
</dbReference>
<keyword evidence="2 5" id="KW-0690">Ribosome biogenesis</keyword>
<dbReference type="CDD" id="cd16964">
    <property type="entry name" value="YqgF"/>
    <property type="match status" value="1"/>
</dbReference>
<keyword evidence="8" id="KW-1185">Reference proteome</keyword>
<dbReference type="PANTHER" id="PTHR33317:SF4">
    <property type="entry name" value="POLYNUCLEOTIDYL TRANSFERASE, RIBONUCLEASE H-LIKE SUPERFAMILY PROTEIN"/>
    <property type="match status" value="1"/>
</dbReference>
<dbReference type="KEGG" id="chya:V22_01320"/>
<keyword evidence="4 5" id="KW-0378">Hydrolase</keyword>
<dbReference type="InterPro" id="IPR037027">
    <property type="entry name" value="YqgF/RNaseH-like_dom_sf"/>
</dbReference>
<dbReference type="Pfam" id="PF03652">
    <property type="entry name" value="RuvX"/>
    <property type="match status" value="1"/>
</dbReference>
<comment type="similarity">
    <text evidence="5">Belongs to the YqgF HJR family.</text>
</comment>
<dbReference type="AlphaFoldDB" id="A0A517T3I7"/>
<dbReference type="HAMAP" id="MF_00651">
    <property type="entry name" value="Nuclease_YqgF"/>
    <property type="match status" value="1"/>
</dbReference>
<dbReference type="NCBIfam" id="TIGR00250">
    <property type="entry name" value="RNAse_H_YqgF"/>
    <property type="match status" value="1"/>
</dbReference>
<evidence type="ECO:0000313" key="7">
    <source>
        <dbReference type="EMBL" id="QDT62934.1"/>
    </source>
</evidence>
<dbReference type="GO" id="GO:0004518">
    <property type="term" value="F:nuclease activity"/>
    <property type="evidence" value="ECO:0007669"/>
    <property type="project" value="UniProtKB-KW"/>
</dbReference>
<dbReference type="SUPFAM" id="SSF53098">
    <property type="entry name" value="Ribonuclease H-like"/>
    <property type="match status" value="1"/>
</dbReference>
<accession>A0A517T3I7</accession>
<comment type="function">
    <text evidence="5">Could be a nuclease involved in processing of the 5'-end of pre-16S rRNA.</text>
</comment>
<evidence type="ECO:0000256" key="2">
    <source>
        <dbReference type="ARBA" id="ARBA00022517"/>
    </source>
</evidence>
<name>A0A517T3I7_9PLAN</name>
<reference evidence="7 8" key="1">
    <citation type="submission" date="2019-02" db="EMBL/GenBank/DDBJ databases">
        <title>Deep-cultivation of Planctomycetes and their phenomic and genomic characterization uncovers novel biology.</title>
        <authorList>
            <person name="Wiegand S."/>
            <person name="Jogler M."/>
            <person name="Boedeker C."/>
            <person name="Pinto D."/>
            <person name="Vollmers J."/>
            <person name="Rivas-Marin E."/>
            <person name="Kohn T."/>
            <person name="Peeters S.H."/>
            <person name="Heuer A."/>
            <person name="Rast P."/>
            <person name="Oberbeckmann S."/>
            <person name="Bunk B."/>
            <person name="Jeske O."/>
            <person name="Meyerdierks A."/>
            <person name="Storesund J.E."/>
            <person name="Kallscheuer N."/>
            <person name="Luecker S."/>
            <person name="Lage O.M."/>
            <person name="Pohl T."/>
            <person name="Merkel B.J."/>
            <person name="Hornburger P."/>
            <person name="Mueller R.-W."/>
            <person name="Bruemmer F."/>
            <person name="Labrenz M."/>
            <person name="Spormann A.M."/>
            <person name="Op den Camp H."/>
            <person name="Overmann J."/>
            <person name="Amann R."/>
            <person name="Jetten M.S.M."/>
            <person name="Mascher T."/>
            <person name="Medema M.H."/>
            <person name="Devos D.P."/>
            <person name="Kaster A.-K."/>
            <person name="Ovreas L."/>
            <person name="Rohde M."/>
            <person name="Galperin M.Y."/>
            <person name="Jogler C."/>
        </authorList>
    </citation>
    <scope>NUCLEOTIDE SEQUENCE [LARGE SCALE GENOMIC DNA]</scope>
    <source>
        <strain evidence="7 8">V22</strain>
    </source>
</reference>
<dbReference type="GO" id="GO:0005829">
    <property type="term" value="C:cytosol"/>
    <property type="evidence" value="ECO:0007669"/>
    <property type="project" value="TreeGrafter"/>
</dbReference>
<organism evidence="7 8">
    <name type="scientific">Calycomorphotria hydatis</name>
    <dbReference type="NCBI Taxonomy" id="2528027"/>
    <lineage>
        <taxon>Bacteria</taxon>
        <taxon>Pseudomonadati</taxon>
        <taxon>Planctomycetota</taxon>
        <taxon>Planctomycetia</taxon>
        <taxon>Planctomycetales</taxon>
        <taxon>Planctomycetaceae</taxon>
        <taxon>Calycomorphotria</taxon>
    </lineage>
</organism>
<dbReference type="GO" id="GO:0000967">
    <property type="term" value="P:rRNA 5'-end processing"/>
    <property type="evidence" value="ECO:0007669"/>
    <property type="project" value="UniProtKB-UniRule"/>
</dbReference>
<evidence type="ECO:0000256" key="5">
    <source>
        <dbReference type="HAMAP-Rule" id="MF_00651"/>
    </source>
</evidence>
<evidence type="ECO:0000259" key="6">
    <source>
        <dbReference type="SMART" id="SM00732"/>
    </source>
</evidence>
<dbReference type="InterPro" id="IPR012337">
    <property type="entry name" value="RNaseH-like_sf"/>
</dbReference>
<dbReference type="InterPro" id="IPR006641">
    <property type="entry name" value="YqgF/RNaseH-like_dom"/>
</dbReference>
<dbReference type="SMART" id="SM00732">
    <property type="entry name" value="YqgFc"/>
    <property type="match status" value="1"/>
</dbReference>
<dbReference type="EMBL" id="CP036316">
    <property type="protein sequence ID" value="QDT62934.1"/>
    <property type="molecule type" value="Genomic_DNA"/>
</dbReference>
<dbReference type="Gene3D" id="3.30.420.140">
    <property type="entry name" value="YqgF/RNase H-like domain"/>
    <property type="match status" value="1"/>
</dbReference>
<keyword evidence="1 5" id="KW-0963">Cytoplasm</keyword>
<protein>
    <recommendedName>
        <fullName evidence="5">Putative pre-16S rRNA nuclease</fullName>
        <ecNumber evidence="5">3.1.-.-</ecNumber>
    </recommendedName>
</protein>
<dbReference type="EC" id="3.1.-.-" evidence="5"/>
<dbReference type="Proteomes" id="UP000319976">
    <property type="component" value="Chromosome"/>
</dbReference>
<comment type="subcellular location">
    <subcellularLocation>
        <location evidence="5">Cytoplasm</location>
    </subcellularLocation>
</comment>
<evidence type="ECO:0000256" key="1">
    <source>
        <dbReference type="ARBA" id="ARBA00022490"/>
    </source>
</evidence>
<evidence type="ECO:0000256" key="4">
    <source>
        <dbReference type="ARBA" id="ARBA00022801"/>
    </source>
</evidence>
<feature type="domain" description="YqgF/RNase H-like" evidence="6">
    <location>
        <begin position="5"/>
        <end position="105"/>
    </location>
</feature>
<evidence type="ECO:0000256" key="3">
    <source>
        <dbReference type="ARBA" id="ARBA00022722"/>
    </source>
</evidence>
<dbReference type="GO" id="GO:0016788">
    <property type="term" value="F:hydrolase activity, acting on ester bonds"/>
    <property type="evidence" value="ECO:0007669"/>
    <property type="project" value="UniProtKB-UniRule"/>
</dbReference>
<gene>
    <name evidence="7" type="primary">yrrK</name>
    <name evidence="7" type="ORF">V22_01320</name>
</gene>
<dbReference type="OrthoDB" id="9790539at2"/>
<dbReference type="InterPro" id="IPR005227">
    <property type="entry name" value="YqgF"/>
</dbReference>
<sequence length="161" mass="17974">MPERGRLLGIDYGTVRVGLAVSDLDQGIAAPVDTLQRSNKQADERKLREVLEDYTVIGVVIGLPLHMGGEESQKSREARSFGHWMHELFGIPITFWDERCTSAVAEEHLLAAGFTSKQRKARIDKLAAQIMLQAYLDRKPRVLEGETLSNSTCRTSHGVKE</sequence>